<gene>
    <name evidence="13" type="primary">ATG4</name>
    <name evidence="13" type="ORF">BGZ95_008519</name>
</gene>
<evidence type="ECO:0000256" key="7">
    <source>
        <dbReference type="ARBA" id="ARBA00022927"/>
    </source>
</evidence>
<proteinExistence type="inferred from homology"/>
<feature type="compositionally biased region" description="Polar residues" evidence="11">
    <location>
        <begin position="53"/>
        <end position="62"/>
    </location>
</feature>
<evidence type="ECO:0000256" key="10">
    <source>
        <dbReference type="RuleBase" id="RU363115"/>
    </source>
</evidence>
<evidence type="ECO:0000256" key="1">
    <source>
        <dbReference type="ARBA" id="ARBA00010958"/>
    </source>
</evidence>
<reference evidence="13" key="1">
    <citation type="journal article" date="2020" name="Fungal Divers.">
        <title>Resolving the Mortierellaceae phylogeny through synthesis of multi-gene phylogenetics and phylogenomics.</title>
        <authorList>
            <person name="Vandepol N."/>
            <person name="Liber J."/>
            <person name="Desiro A."/>
            <person name="Na H."/>
            <person name="Kennedy M."/>
            <person name="Barry K."/>
            <person name="Grigoriev I.V."/>
            <person name="Miller A.N."/>
            <person name="O'Donnell K."/>
            <person name="Stajich J.E."/>
            <person name="Bonito G."/>
        </authorList>
    </citation>
    <scope>NUCLEOTIDE SEQUENCE</scope>
    <source>
        <strain evidence="13">NRRL 28262</strain>
    </source>
</reference>
<dbReference type="GO" id="GO:0015031">
    <property type="term" value="P:protein transport"/>
    <property type="evidence" value="ECO:0007669"/>
    <property type="project" value="UniProtKB-KW"/>
</dbReference>
<dbReference type="GO" id="GO:0035973">
    <property type="term" value="P:aggrephagy"/>
    <property type="evidence" value="ECO:0007669"/>
    <property type="project" value="TreeGrafter"/>
</dbReference>
<dbReference type="SUPFAM" id="SSF54001">
    <property type="entry name" value="Cysteine proteinases"/>
    <property type="match status" value="1"/>
</dbReference>
<evidence type="ECO:0000256" key="5">
    <source>
        <dbReference type="ARBA" id="ARBA00022801"/>
    </source>
</evidence>
<feature type="compositionally biased region" description="Basic and acidic residues" evidence="11">
    <location>
        <begin position="63"/>
        <end position="89"/>
    </location>
</feature>
<comment type="catalytic activity">
    <reaction evidence="9">
        <text>[protein]-C-terminal L-amino acid-glycyl-phosphatidylethanolamide + H2O = [protein]-C-terminal L-amino acid-glycine + a 1,2-diacyl-sn-glycero-3-phosphoethanolamine</text>
        <dbReference type="Rhea" id="RHEA:67548"/>
        <dbReference type="Rhea" id="RHEA-COMP:17323"/>
        <dbReference type="Rhea" id="RHEA-COMP:17324"/>
        <dbReference type="ChEBI" id="CHEBI:15377"/>
        <dbReference type="ChEBI" id="CHEBI:64612"/>
        <dbReference type="ChEBI" id="CHEBI:172940"/>
        <dbReference type="ChEBI" id="CHEBI:172941"/>
    </reaction>
    <physiologicalReaction direction="left-to-right" evidence="9">
        <dbReference type="Rhea" id="RHEA:67549"/>
    </physiologicalReaction>
</comment>
<dbReference type="GO" id="GO:0016485">
    <property type="term" value="P:protein processing"/>
    <property type="evidence" value="ECO:0007669"/>
    <property type="project" value="TreeGrafter"/>
</dbReference>
<evidence type="ECO:0000256" key="4">
    <source>
        <dbReference type="ARBA" id="ARBA00022670"/>
    </source>
</evidence>
<feature type="region of interest" description="Disordered" evidence="11">
    <location>
        <begin position="198"/>
        <end position="316"/>
    </location>
</feature>
<keyword evidence="14" id="KW-1185">Reference proteome</keyword>
<dbReference type="InterPro" id="IPR005078">
    <property type="entry name" value="Peptidase_C54"/>
</dbReference>
<evidence type="ECO:0000313" key="13">
    <source>
        <dbReference type="EMBL" id="KAG0275669.1"/>
    </source>
</evidence>
<evidence type="ECO:0000256" key="2">
    <source>
        <dbReference type="ARBA" id="ARBA00022448"/>
    </source>
</evidence>
<keyword evidence="3 10" id="KW-0963">Cytoplasm</keyword>
<dbReference type="GO" id="GO:0005737">
    <property type="term" value="C:cytoplasm"/>
    <property type="evidence" value="ECO:0007669"/>
    <property type="project" value="UniProtKB-SubCell"/>
</dbReference>
<comment type="similarity">
    <text evidence="1 10">Belongs to the peptidase C54 family.</text>
</comment>
<dbReference type="EC" id="3.4.22.-" evidence="10"/>
<dbReference type="GO" id="GO:0000423">
    <property type="term" value="P:mitophagy"/>
    <property type="evidence" value="ECO:0007669"/>
    <property type="project" value="TreeGrafter"/>
</dbReference>
<evidence type="ECO:0000313" key="14">
    <source>
        <dbReference type="Proteomes" id="UP001194580"/>
    </source>
</evidence>
<dbReference type="Proteomes" id="UP001194580">
    <property type="component" value="Unassembled WGS sequence"/>
</dbReference>
<evidence type="ECO:0000256" key="9">
    <source>
        <dbReference type="ARBA" id="ARBA00029362"/>
    </source>
</evidence>
<dbReference type="EMBL" id="JAAAIL010000451">
    <property type="protein sequence ID" value="KAG0275669.1"/>
    <property type="molecule type" value="Genomic_DNA"/>
</dbReference>
<keyword evidence="2" id="KW-0813">Transport</keyword>
<dbReference type="GO" id="GO:0004197">
    <property type="term" value="F:cysteine-type endopeptidase activity"/>
    <property type="evidence" value="ECO:0007669"/>
    <property type="project" value="TreeGrafter"/>
</dbReference>
<dbReference type="InterPro" id="IPR046792">
    <property type="entry name" value="Peptidase_C54_cat"/>
</dbReference>
<keyword evidence="7" id="KW-0653">Protein transport</keyword>
<dbReference type="GO" id="GO:0019786">
    <property type="term" value="F:protein-phosphatidylethanolamide deconjugating activity"/>
    <property type="evidence" value="ECO:0007669"/>
    <property type="project" value="InterPro"/>
</dbReference>
<evidence type="ECO:0000256" key="3">
    <source>
        <dbReference type="ARBA" id="ARBA00022490"/>
    </source>
</evidence>
<accession>A0AAD4DEJ3</accession>
<evidence type="ECO:0000256" key="8">
    <source>
        <dbReference type="ARBA" id="ARBA00023006"/>
    </source>
</evidence>
<dbReference type="PANTHER" id="PTHR22624">
    <property type="entry name" value="CYSTEINE PROTEASE ATG4"/>
    <property type="match status" value="1"/>
</dbReference>
<dbReference type="AlphaFoldDB" id="A0AAD4DEJ3"/>
<keyword evidence="8" id="KW-0072">Autophagy</keyword>
<evidence type="ECO:0000259" key="12">
    <source>
        <dbReference type="Pfam" id="PF03416"/>
    </source>
</evidence>
<dbReference type="GO" id="GO:0034727">
    <property type="term" value="P:piecemeal microautophagy of the nucleus"/>
    <property type="evidence" value="ECO:0007669"/>
    <property type="project" value="TreeGrafter"/>
</dbReference>
<organism evidence="13 14">
    <name type="scientific">Linnemannia exigua</name>
    <dbReference type="NCBI Taxonomy" id="604196"/>
    <lineage>
        <taxon>Eukaryota</taxon>
        <taxon>Fungi</taxon>
        <taxon>Fungi incertae sedis</taxon>
        <taxon>Mucoromycota</taxon>
        <taxon>Mortierellomycotina</taxon>
        <taxon>Mortierellomycetes</taxon>
        <taxon>Mortierellales</taxon>
        <taxon>Mortierellaceae</taxon>
        <taxon>Linnemannia</taxon>
    </lineage>
</organism>
<dbReference type="GO" id="GO:0005634">
    <property type="term" value="C:nucleus"/>
    <property type="evidence" value="ECO:0007669"/>
    <property type="project" value="UniProtKB-SubCell"/>
</dbReference>
<dbReference type="InterPro" id="IPR038765">
    <property type="entry name" value="Papain-like_cys_pep_sf"/>
</dbReference>
<feature type="domain" description="Peptidase C54 catalytic" evidence="12">
    <location>
        <begin position="361"/>
        <end position="631"/>
    </location>
</feature>
<dbReference type="GO" id="GO:0000045">
    <property type="term" value="P:autophagosome assembly"/>
    <property type="evidence" value="ECO:0007669"/>
    <property type="project" value="TreeGrafter"/>
</dbReference>
<sequence>MASLEMQQDEQQQPAAAPLPVPSSSSSANSLPNSLWTNAQEGHQDSSSSSSSVTAHPQTPSSHVKEESTLSHNPDSQDLRNNRRQKTDLSDSIAATTTTAESPAIASGINNVPTTTATAETQAGDTTELGTEQGAAGPEQGVPASRLGSRFSVNLSGVGLPSMASNLGLTQANGERAADMAQDLKKNVVNMWHAWFPTPPPNTSSSLTATPTTTSTLDSAKGLLHSSNSGSQSLSIHNQQQHGRPAKNQRLTNSYTLGSKAGSESFMSLGGNRSPPLSQQQPLSPPRGYSLDIPDRKSASASPVPSLGKGGKDASTRIVHEADDPIASRSSTCVPPPSNLSNEPIYLMGKHYPPSPTQWTDFQRDFTSGLIWCTYRHSYPPIKPSTFTTDVGWGCMLRSGQGLLANALAIQFMGRGWNRPAPGDPMWDIYVRILSWFLDDMNARSPFSVHRIALLGKQLGKNIGEWFGPSTTSQVTKALVHNYPESGLGVYVTTDGVIYKDQVEEAATLKKSGGFGHLLILVTIRLGIDKLNPIYNDAIKSTFEFPQTLGIAGGRPSSSYYFVGYQGDDLFYLDPHHSRCVVESKNLNDYTAEDFSTYHCETIRKIGISAIDPSMLLAFYCRDRADFDAFCLRVQELNARPGMGSSIFTIGEKAPDYDDDDDGRLLSVADEEDDDLELIL</sequence>
<protein>
    <recommendedName>
        <fullName evidence="10">Cysteine protease</fullName>
        <ecNumber evidence="10">3.4.22.-</ecNumber>
    </recommendedName>
</protein>
<keyword evidence="4 10" id="KW-0645">Protease</keyword>
<feature type="region of interest" description="Disordered" evidence="11">
    <location>
        <begin position="1"/>
        <end position="113"/>
    </location>
</feature>
<keyword evidence="10" id="KW-0539">Nucleus</keyword>
<comment type="function">
    <text evidence="10">Required for selective autophagic degradation of the nucleus (nucleophagy) as well as for mitophagy which contributes to regulate mitochondrial quantity and quality by eliminating the mitochondria to a basal level to fulfill cellular energy requirements and preventing excess ROS production.</text>
</comment>
<dbReference type="PANTHER" id="PTHR22624:SF49">
    <property type="entry name" value="CYSTEINE PROTEASE"/>
    <property type="match status" value="1"/>
</dbReference>
<comment type="subcellular location">
    <subcellularLocation>
        <location evidence="10">Nucleus</location>
    </subcellularLocation>
    <subcellularLocation>
        <location evidence="10">Cytoplasm</location>
    </subcellularLocation>
</comment>
<feature type="compositionally biased region" description="Low complexity" evidence="11">
    <location>
        <begin position="1"/>
        <end position="35"/>
    </location>
</feature>
<evidence type="ECO:0000256" key="11">
    <source>
        <dbReference type="SAM" id="MobiDB-lite"/>
    </source>
</evidence>
<comment type="caution">
    <text evidence="13">The sequence shown here is derived from an EMBL/GenBank/DDBJ whole genome shotgun (WGS) entry which is preliminary data.</text>
</comment>
<keyword evidence="5 10" id="KW-0378">Hydrolase</keyword>
<dbReference type="Pfam" id="PF03416">
    <property type="entry name" value="Peptidase_C54"/>
    <property type="match status" value="1"/>
</dbReference>
<name>A0AAD4DEJ3_9FUNG</name>
<feature type="compositionally biased region" description="Low complexity" evidence="11">
    <location>
        <begin position="203"/>
        <end position="235"/>
    </location>
</feature>
<keyword evidence="6" id="KW-0788">Thiol protease</keyword>
<evidence type="ECO:0000256" key="6">
    <source>
        <dbReference type="ARBA" id="ARBA00022807"/>
    </source>
</evidence>